<evidence type="ECO:0000313" key="2">
    <source>
        <dbReference type="EMBL" id="AHM73497.1"/>
    </source>
</evidence>
<feature type="region of interest" description="Disordered" evidence="1">
    <location>
        <begin position="1"/>
        <end position="22"/>
    </location>
</feature>
<proteinExistence type="predicted"/>
<dbReference type="AlphaFoldDB" id="A0A7U4GEX2"/>
<evidence type="ECO:0000256" key="1">
    <source>
        <dbReference type="SAM" id="MobiDB-lite"/>
    </source>
</evidence>
<reference evidence="2 3" key="1">
    <citation type="submission" date="2017-11" db="EMBL/GenBank/DDBJ databases">
        <title>The complete genome sequence and comparative genome analysis of Yersinia enterocolitica strain LC20.</title>
        <authorList>
            <person name="Shi G."/>
            <person name="Su M."/>
            <person name="Liang J."/>
            <person name="Gu W."/>
            <person name="Xiao Y."/>
            <person name="Zhang Z."/>
            <person name="Qiu H."/>
            <person name="Duan R."/>
            <person name="Zhang Z."/>
            <person name="Li Y."/>
            <person name="Zhang X."/>
            <person name="Ling Y."/>
            <person name="Song L."/>
            <person name="Chen M."/>
            <person name="Zhao Y."/>
            <person name="Wu J."/>
            <person name="Jing H."/>
            <person name="Xiao J."/>
            <person name="Wang X."/>
        </authorList>
    </citation>
    <scope>NUCLEOTIDE SEQUENCE [LARGE SCALE GENOMIC DNA]</scope>
    <source>
        <strain evidence="2 3">LC20</strain>
    </source>
</reference>
<name>A0A7U4GEX2_YEREN</name>
<dbReference type="KEGG" id="yel:LC20_02244"/>
<dbReference type="Proteomes" id="UP000230961">
    <property type="component" value="Chromosome"/>
</dbReference>
<organism evidence="2 3">
    <name type="scientific">Yersinia enterocolitica LC20</name>
    <dbReference type="NCBI Taxonomy" id="1443113"/>
    <lineage>
        <taxon>Bacteria</taxon>
        <taxon>Pseudomonadati</taxon>
        <taxon>Pseudomonadota</taxon>
        <taxon>Gammaproteobacteria</taxon>
        <taxon>Enterobacterales</taxon>
        <taxon>Yersiniaceae</taxon>
        <taxon>Yersinia</taxon>
    </lineage>
</organism>
<gene>
    <name evidence="2" type="ORF">LC20_02244</name>
</gene>
<evidence type="ECO:0000313" key="3">
    <source>
        <dbReference type="Proteomes" id="UP000230961"/>
    </source>
</evidence>
<protein>
    <submittedName>
        <fullName evidence="2">Uncharacterized protein</fullName>
    </submittedName>
</protein>
<sequence length="60" mass="6983">MLKRTHKRGEKSYITLPDGRTGTIHTDRRCDVHYDFPVDVRISSTPPQKAPEKLILHNQK</sequence>
<accession>A0A7U4GEX2</accession>
<dbReference type="EMBL" id="CP007448">
    <property type="protein sequence ID" value="AHM73497.1"/>
    <property type="molecule type" value="Genomic_DNA"/>
</dbReference>